<evidence type="ECO:0000256" key="2">
    <source>
        <dbReference type="ARBA" id="ARBA00023287"/>
    </source>
</evidence>
<comment type="caution">
    <text evidence="4">The sequence shown here is derived from an EMBL/GenBank/DDBJ whole genome shotgun (WGS) entry which is preliminary data.</text>
</comment>
<evidence type="ECO:0000256" key="1">
    <source>
        <dbReference type="ARBA" id="ARBA00004241"/>
    </source>
</evidence>
<accession>A0ABU0FUS9</accession>
<dbReference type="Pfam" id="PF15980">
    <property type="entry name" value="ComGF"/>
    <property type="match status" value="1"/>
</dbReference>
<name>A0ABU0FUS9_9BACI</name>
<sequence length="157" mass="17836">MRATSKPIKNVLRLNEIGFTMLEMLLSLLVFSMIASMLPLSFRIILDDTLTEKGLTRMEWDVFSSQIKKEIRTAEQMTVQPDKLLLKVNGQIILYEKYASSMRRRVDGQGHEILMQNLSSFAFEKIADGVMVTAVGLDGIHYSVRIHQFLQTGGVQL</sequence>
<keyword evidence="3" id="KW-0812">Transmembrane</keyword>
<dbReference type="RefSeq" id="WP_307191756.1">
    <property type="nucleotide sequence ID" value="NZ_JAUSUN010000009.1"/>
</dbReference>
<dbReference type="InterPro" id="IPR012902">
    <property type="entry name" value="N_methyl_site"/>
</dbReference>
<evidence type="ECO:0000313" key="4">
    <source>
        <dbReference type="EMBL" id="MDQ0413677.1"/>
    </source>
</evidence>
<proteinExistence type="predicted"/>
<dbReference type="InterPro" id="IPR016977">
    <property type="entry name" value="ComGF"/>
</dbReference>
<reference evidence="4 5" key="1">
    <citation type="submission" date="2023-07" db="EMBL/GenBank/DDBJ databases">
        <title>Genomic Encyclopedia of Type Strains, Phase IV (KMG-IV): sequencing the most valuable type-strain genomes for metagenomic binning, comparative biology and taxonomic classification.</title>
        <authorList>
            <person name="Goeker M."/>
        </authorList>
    </citation>
    <scope>NUCLEOTIDE SEQUENCE [LARGE SCALE GENOMIC DNA]</scope>
    <source>
        <strain evidence="4 5">DSM 19598</strain>
    </source>
</reference>
<dbReference type="NCBIfam" id="NF041002">
    <property type="entry name" value="pilin_ComGF"/>
    <property type="match status" value="1"/>
</dbReference>
<comment type="subcellular location">
    <subcellularLocation>
        <location evidence="1">Cell surface</location>
    </subcellularLocation>
</comment>
<evidence type="ECO:0000256" key="3">
    <source>
        <dbReference type="SAM" id="Phobius"/>
    </source>
</evidence>
<keyword evidence="2" id="KW-0178">Competence</keyword>
<keyword evidence="3" id="KW-1133">Transmembrane helix</keyword>
<protein>
    <submittedName>
        <fullName evidence="4">Competence protein ComGF</fullName>
    </submittedName>
</protein>
<feature type="transmembrane region" description="Helical" evidence="3">
    <location>
        <begin position="21"/>
        <end position="42"/>
    </location>
</feature>
<dbReference type="Proteomes" id="UP001242313">
    <property type="component" value="Unassembled WGS sequence"/>
</dbReference>
<keyword evidence="5" id="KW-1185">Reference proteome</keyword>
<keyword evidence="3" id="KW-0472">Membrane</keyword>
<dbReference type="Pfam" id="PF07963">
    <property type="entry name" value="N_methyl"/>
    <property type="match status" value="1"/>
</dbReference>
<organism evidence="4 5">
    <name type="scientific">Mesobacillus stamsii</name>
    <dbReference type="NCBI Taxonomy" id="225347"/>
    <lineage>
        <taxon>Bacteria</taxon>
        <taxon>Bacillati</taxon>
        <taxon>Bacillota</taxon>
        <taxon>Bacilli</taxon>
        <taxon>Bacillales</taxon>
        <taxon>Bacillaceae</taxon>
        <taxon>Mesobacillus</taxon>
    </lineage>
</organism>
<evidence type="ECO:0000313" key="5">
    <source>
        <dbReference type="Proteomes" id="UP001242313"/>
    </source>
</evidence>
<gene>
    <name evidence="4" type="ORF">J2S25_001882</name>
</gene>
<dbReference type="EMBL" id="JAUSUN010000009">
    <property type="protein sequence ID" value="MDQ0413677.1"/>
    <property type="molecule type" value="Genomic_DNA"/>
</dbReference>